<accession>A0A6P1ZK25</accession>
<dbReference type="CDD" id="cd03789">
    <property type="entry name" value="GT9_LPS_heptosyltransferase"/>
    <property type="match status" value="1"/>
</dbReference>
<dbReference type="AlphaFoldDB" id="A0A6P1ZK25"/>
<evidence type="ECO:0000313" key="4">
    <source>
        <dbReference type="Proteomes" id="UP000434052"/>
    </source>
</evidence>
<evidence type="ECO:0000256" key="2">
    <source>
        <dbReference type="ARBA" id="ARBA00022679"/>
    </source>
</evidence>
<protein>
    <submittedName>
        <fullName evidence="3">Glycosyltransferase family 9 protein</fullName>
    </submittedName>
</protein>
<evidence type="ECO:0000313" key="3">
    <source>
        <dbReference type="EMBL" id="TVM35926.1"/>
    </source>
</evidence>
<dbReference type="EMBL" id="QMIF01000002">
    <property type="protein sequence ID" value="TVM35926.1"/>
    <property type="molecule type" value="Genomic_DNA"/>
</dbReference>
<comment type="caution">
    <text evidence="3">The sequence shown here is derived from an EMBL/GenBank/DDBJ whole genome shotgun (WGS) entry which is preliminary data.</text>
</comment>
<dbReference type="InterPro" id="IPR002201">
    <property type="entry name" value="Glyco_trans_9"/>
</dbReference>
<dbReference type="SUPFAM" id="SSF53756">
    <property type="entry name" value="UDP-Glycosyltransferase/glycogen phosphorylase"/>
    <property type="match status" value="1"/>
</dbReference>
<gene>
    <name evidence="3" type="ORF">DQK91_04535</name>
</gene>
<dbReference type="InterPro" id="IPR051199">
    <property type="entry name" value="LPS_LOS_Heptosyltrfase"/>
</dbReference>
<dbReference type="Gene3D" id="3.40.50.2000">
    <property type="entry name" value="Glycogen Phosphorylase B"/>
    <property type="match status" value="2"/>
</dbReference>
<dbReference type="OrthoDB" id="9797795at2"/>
<name>A0A6P1ZK25_9BACT</name>
<sequence length="545" mass="59742">MNTLLCNLTRFGDLLQTQPVIHGLAERGVGVGLLCLENFAPATKLLSDLDYVCAFPGSRVLSLMDKDWKDALGFLDELKTSLRQEFPFDDVFNLTATMPVRLLTRFLSMGHVEGGRGFLLDDFGFSVSDNPWVSFLLASSKRRGVSPFNLVDLFWKVSGLPDAPRRFALKPPAPEDTRAAAELLRRSVEGFGTIPESENRYVALQMGASVDRRRWPVPHFAELAAALHAETGRIPVLLGAKGEAALGERFQKLYADMAPGAPLVSCIGKTNLTELAAVLLACDLLVSNDTGTMHLAAGLGVPVAAVFLATAQPWDTGPYRAGNVCLEPAMDCHPCAYGSECPRAEACRRAVGPRLMADLVRTRLETGAWPENMAQSGGTARIWETVSDDHHFMDLRSLSGHDSEDRTRWLRIQRETYRHLFDNGVFEAADLERIKKKLDAHNAATLSPENLAQLQAELTQAAQLFMLLTQQGRALASAPIESLKGKFLATFQRIQHLLESSEHLSVLGYLFASNSQEAGRDLDSILALTARYAACVDALTRIVHS</sequence>
<keyword evidence="1" id="KW-0328">Glycosyltransferase</keyword>
<proteinExistence type="predicted"/>
<dbReference type="Proteomes" id="UP000434052">
    <property type="component" value="Unassembled WGS sequence"/>
</dbReference>
<evidence type="ECO:0000256" key="1">
    <source>
        <dbReference type="ARBA" id="ARBA00022676"/>
    </source>
</evidence>
<organism evidence="3 4">
    <name type="scientific">Oceanidesulfovibrio marinus</name>
    <dbReference type="NCBI Taxonomy" id="370038"/>
    <lineage>
        <taxon>Bacteria</taxon>
        <taxon>Pseudomonadati</taxon>
        <taxon>Thermodesulfobacteriota</taxon>
        <taxon>Desulfovibrionia</taxon>
        <taxon>Desulfovibrionales</taxon>
        <taxon>Desulfovibrionaceae</taxon>
        <taxon>Oceanidesulfovibrio</taxon>
    </lineage>
</organism>
<dbReference type="PANTHER" id="PTHR30160:SF7">
    <property type="entry name" value="ADP-HEPTOSE--LPS HEPTOSYLTRANSFERASE 2"/>
    <property type="match status" value="1"/>
</dbReference>
<keyword evidence="2 3" id="KW-0808">Transferase</keyword>
<dbReference type="PANTHER" id="PTHR30160">
    <property type="entry name" value="TETRAACYLDISACCHARIDE 4'-KINASE-RELATED"/>
    <property type="match status" value="1"/>
</dbReference>
<dbReference type="GO" id="GO:0008713">
    <property type="term" value="F:ADP-heptose-lipopolysaccharide heptosyltransferase activity"/>
    <property type="evidence" value="ECO:0007669"/>
    <property type="project" value="TreeGrafter"/>
</dbReference>
<reference evidence="3 4" key="1">
    <citation type="submission" date="2018-06" db="EMBL/GenBank/DDBJ databases">
        <title>Complete genome of Desulfovibrio marinus P48SEP.</title>
        <authorList>
            <person name="Crispim J.S."/>
            <person name="Vidigal P.M.P."/>
            <person name="Silva L.C.F."/>
            <person name="Araujo L.C."/>
            <person name="Laguardia C.N."/>
            <person name="Dias R.S."/>
            <person name="Sousa M.P."/>
            <person name="Paula S.O."/>
            <person name="Silva C."/>
        </authorList>
    </citation>
    <scope>NUCLEOTIDE SEQUENCE [LARGE SCALE GENOMIC DNA]</scope>
    <source>
        <strain evidence="3 4">P48SEP</strain>
    </source>
</reference>
<dbReference type="Pfam" id="PF01075">
    <property type="entry name" value="Glyco_transf_9"/>
    <property type="match status" value="1"/>
</dbReference>
<dbReference type="GO" id="GO:0005829">
    <property type="term" value="C:cytosol"/>
    <property type="evidence" value="ECO:0007669"/>
    <property type="project" value="TreeGrafter"/>
</dbReference>
<dbReference type="GO" id="GO:0009244">
    <property type="term" value="P:lipopolysaccharide core region biosynthetic process"/>
    <property type="evidence" value="ECO:0007669"/>
    <property type="project" value="TreeGrafter"/>
</dbReference>
<dbReference type="RefSeq" id="WP_144234258.1">
    <property type="nucleotide sequence ID" value="NZ_QMIF01000002.1"/>
</dbReference>